<dbReference type="AlphaFoldDB" id="Q2RPF5"/>
<dbReference type="RefSeq" id="WP_011390943.1">
    <property type="nucleotide sequence ID" value="NC_007643.1"/>
</dbReference>
<dbReference type="PATRIC" id="fig|269796.9.peg.3308"/>
<keyword evidence="6" id="KW-0238">DNA-binding</keyword>
<keyword evidence="8" id="KW-1185">Reference proteome</keyword>
<keyword evidence="4" id="KW-0963">Cytoplasm</keyword>
<protein>
    <recommendedName>
        <fullName evidence="3">Relaxosome protein TraY</fullName>
    </recommendedName>
</protein>
<dbReference type="eggNOG" id="COG4710">
    <property type="taxonomic scope" value="Bacteria"/>
</dbReference>
<sequence>MLAIRLPAELETRLEALARATGRTKTFYVREAITAHLEDLEDFYLADQRLADLRAGATQTVALEDVLKRYDLED</sequence>
<dbReference type="Proteomes" id="UP000001929">
    <property type="component" value="Chromosome"/>
</dbReference>
<evidence type="ECO:0000256" key="6">
    <source>
        <dbReference type="ARBA" id="ARBA00023125"/>
    </source>
</evidence>
<comment type="similarity">
    <text evidence="2">Belongs to the TraY family.</text>
</comment>
<dbReference type="Pfam" id="PF05509">
    <property type="entry name" value="TraY"/>
    <property type="match status" value="1"/>
</dbReference>
<dbReference type="InterPro" id="IPR008876">
    <property type="entry name" value="TraY"/>
</dbReference>
<evidence type="ECO:0000256" key="5">
    <source>
        <dbReference type="ARBA" id="ARBA00022971"/>
    </source>
</evidence>
<name>Q2RPF5_RHORT</name>
<comment type="subcellular location">
    <subcellularLocation>
        <location evidence="1">Cytoplasm</location>
    </subcellularLocation>
</comment>
<dbReference type="STRING" id="269796.Rru_A3195"/>
<keyword evidence="5" id="KW-0184">Conjugation</keyword>
<evidence type="ECO:0000256" key="4">
    <source>
        <dbReference type="ARBA" id="ARBA00022490"/>
    </source>
</evidence>
<dbReference type="CDD" id="cd22233">
    <property type="entry name" value="RHH_CopAso-like"/>
    <property type="match status" value="1"/>
</dbReference>
<reference evidence="7 8" key="1">
    <citation type="journal article" date="2011" name="Stand. Genomic Sci.">
        <title>Complete genome sequence of Rhodospirillum rubrum type strain (S1).</title>
        <authorList>
            <person name="Munk A.C."/>
            <person name="Copeland A."/>
            <person name="Lucas S."/>
            <person name="Lapidus A."/>
            <person name="Del Rio T.G."/>
            <person name="Barry K."/>
            <person name="Detter J.C."/>
            <person name="Hammon N."/>
            <person name="Israni S."/>
            <person name="Pitluck S."/>
            <person name="Brettin T."/>
            <person name="Bruce D."/>
            <person name="Han C."/>
            <person name="Tapia R."/>
            <person name="Gilna P."/>
            <person name="Schmutz J."/>
            <person name="Larimer F."/>
            <person name="Land M."/>
            <person name="Kyrpides N.C."/>
            <person name="Mavromatis K."/>
            <person name="Richardson P."/>
            <person name="Rohde M."/>
            <person name="Goker M."/>
            <person name="Klenk H.P."/>
            <person name="Zhang Y."/>
            <person name="Roberts G.P."/>
            <person name="Reslewic S."/>
            <person name="Schwartz D.C."/>
        </authorList>
    </citation>
    <scope>NUCLEOTIDE SEQUENCE [LARGE SCALE GENOMIC DNA]</scope>
    <source>
        <strain evidence="8">ATCC 11170 / ATH 1.1.1 / DSM 467 / LMG 4362 / NCIMB 8255 / S1</strain>
    </source>
</reference>
<evidence type="ECO:0000313" key="8">
    <source>
        <dbReference type="Proteomes" id="UP000001929"/>
    </source>
</evidence>
<dbReference type="InterPro" id="IPR010985">
    <property type="entry name" value="Ribbon_hlx_hlx"/>
</dbReference>
<organism evidence="7 8">
    <name type="scientific">Rhodospirillum rubrum (strain ATCC 11170 / ATH 1.1.1 / DSM 467 / LMG 4362 / NCIMB 8255 / S1)</name>
    <dbReference type="NCBI Taxonomy" id="269796"/>
    <lineage>
        <taxon>Bacteria</taxon>
        <taxon>Pseudomonadati</taxon>
        <taxon>Pseudomonadota</taxon>
        <taxon>Alphaproteobacteria</taxon>
        <taxon>Rhodospirillales</taxon>
        <taxon>Rhodospirillaceae</taxon>
        <taxon>Rhodospirillum</taxon>
    </lineage>
</organism>
<dbReference type="PhylomeDB" id="Q2RPF5"/>
<evidence type="ECO:0000313" key="7">
    <source>
        <dbReference type="EMBL" id="ABC23990.1"/>
    </source>
</evidence>
<dbReference type="EnsemblBacteria" id="ABC23990">
    <property type="protein sequence ID" value="ABC23990"/>
    <property type="gene ID" value="Rru_A3195"/>
</dbReference>
<dbReference type="GO" id="GO:0006355">
    <property type="term" value="P:regulation of DNA-templated transcription"/>
    <property type="evidence" value="ECO:0007669"/>
    <property type="project" value="InterPro"/>
</dbReference>
<dbReference type="HOGENOM" id="CLU_155311_6_1_5"/>
<evidence type="ECO:0000256" key="2">
    <source>
        <dbReference type="ARBA" id="ARBA00007183"/>
    </source>
</evidence>
<dbReference type="SUPFAM" id="SSF47598">
    <property type="entry name" value="Ribbon-helix-helix"/>
    <property type="match status" value="1"/>
</dbReference>
<dbReference type="GO" id="GO:0003677">
    <property type="term" value="F:DNA binding"/>
    <property type="evidence" value="ECO:0007669"/>
    <property type="project" value="UniProtKB-KW"/>
</dbReference>
<dbReference type="EMBL" id="CP000230">
    <property type="protein sequence ID" value="ABC23990.1"/>
    <property type="molecule type" value="Genomic_DNA"/>
</dbReference>
<dbReference type="KEGG" id="rru:Rru_A3195"/>
<accession>Q2RPF5</accession>
<gene>
    <name evidence="7" type="ordered locus">Rru_A3195</name>
</gene>
<evidence type="ECO:0000256" key="3">
    <source>
        <dbReference type="ARBA" id="ARBA00020541"/>
    </source>
</evidence>
<dbReference type="GO" id="GO:0005737">
    <property type="term" value="C:cytoplasm"/>
    <property type="evidence" value="ECO:0007669"/>
    <property type="project" value="UniProtKB-SubCell"/>
</dbReference>
<proteinExistence type="inferred from homology"/>
<evidence type="ECO:0000256" key="1">
    <source>
        <dbReference type="ARBA" id="ARBA00004496"/>
    </source>
</evidence>